<keyword evidence="2" id="KW-1185">Reference proteome</keyword>
<evidence type="ECO:0000313" key="1">
    <source>
        <dbReference type="EMBL" id="KAG7325772.1"/>
    </source>
</evidence>
<accession>A0A9D3NRS0</accession>
<evidence type="ECO:0000313" key="2">
    <source>
        <dbReference type="Proteomes" id="UP000824219"/>
    </source>
</evidence>
<sequence length="226" mass="25201">MSGTKPSPYMGWNTAERRQHQKIQKGLALTRMYLLSSSVLPATPSTGPRIWESLKLPSLTNMAHRRTPGITEPSLSIPSPQCEMLPYKFCPTSQKRTSSLPCESRSPLACRPVYTHFSLPLRPLPRLHHVANPARSLNVSQCGLRPLVKQQQLPGCQVENLSIKGIPCFSRASSTKGPKQLHVYLPTEGTVEEDDKDSESIDEGFMDEVDHKAVFKLQEGERKTPT</sequence>
<dbReference type="Proteomes" id="UP000824219">
    <property type="component" value="Linkage Group LG12"/>
</dbReference>
<reference evidence="1 2" key="1">
    <citation type="submission" date="2021-06" db="EMBL/GenBank/DDBJ databases">
        <title>Chromosome-level genome assembly of the red-tail catfish (Hemibagrus wyckioides).</title>
        <authorList>
            <person name="Shao F."/>
        </authorList>
    </citation>
    <scope>NUCLEOTIDE SEQUENCE [LARGE SCALE GENOMIC DNA]</scope>
    <source>
        <strain evidence="1">EC202008001</strain>
        <tissue evidence="1">Blood</tissue>
    </source>
</reference>
<dbReference type="AlphaFoldDB" id="A0A9D3NRS0"/>
<protein>
    <submittedName>
        <fullName evidence="1">Uncharacterized protein</fullName>
    </submittedName>
</protein>
<comment type="caution">
    <text evidence="1">The sequence shown here is derived from an EMBL/GenBank/DDBJ whole genome shotgun (WGS) entry which is preliminary data.</text>
</comment>
<dbReference type="EMBL" id="JAHKSW010000012">
    <property type="protein sequence ID" value="KAG7325772.1"/>
    <property type="molecule type" value="Genomic_DNA"/>
</dbReference>
<organism evidence="1 2">
    <name type="scientific">Hemibagrus wyckioides</name>
    <dbReference type="NCBI Taxonomy" id="337641"/>
    <lineage>
        <taxon>Eukaryota</taxon>
        <taxon>Metazoa</taxon>
        <taxon>Chordata</taxon>
        <taxon>Craniata</taxon>
        <taxon>Vertebrata</taxon>
        <taxon>Euteleostomi</taxon>
        <taxon>Actinopterygii</taxon>
        <taxon>Neopterygii</taxon>
        <taxon>Teleostei</taxon>
        <taxon>Ostariophysi</taxon>
        <taxon>Siluriformes</taxon>
        <taxon>Bagridae</taxon>
        <taxon>Hemibagrus</taxon>
    </lineage>
</organism>
<dbReference type="OrthoDB" id="8446683at2759"/>
<proteinExistence type="predicted"/>
<name>A0A9D3NRS0_9TELE</name>
<gene>
    <name evidence="1" type="ORF">KOW79_010697</name>
</gene>